<reference evidence="4 5" key="1">
    <citation type="journal article" date="2024" name="Commun. Biol.">
        <title>Comparative genomic analysis of thermophilic fungi reveals convergent evolutionary adaptations and gene losses.</title>
        <authorList>
            <person name="Steindorff A.S."/>
            <person name="Aguilar-Pontes M.V."/>
            <person name="Robinson A.J."/>
            <person name="Andreopoulos B."/>
            <person name="LaButti K."/>
            <person name="Kuo A."/>
            <person name="Mondo S."/>
            <person name="Riley R."/>
            <person name="Otillar R."/>
            <person name="Haridas S."/>
            <person name="Lipzen A."/>
            <person name="Grimwood J."/>
            <person name="Schmutz J."/>
            <person name="Clum A."/>
            <person name="Reid I.D."/>
            <person name="Moisan M.C."/>
            <person name="Butler G."/>
            <person name="Nguyen T.T.M."/>
            <person name="Dewar K."/>
            <person name="Conant G."/>
            <person name="Drula E."/>
            <person name="Henrissat B."/>
            <person name="Hansel C."/>
            <person name="Singer S."/>
            <person name="Hutchinson M.I."/>
            <person name="de Vries R.P."/>
            <person name="Natvig D.O."/>
            <person name="Powell A.J."/>
            <person name="Tsang A."/>
            <person name="Grigoriev I.V."/>
        </authorList>
    </citation>
    <scope>NUCLEOTIDE SEQUENCE [LARGE SCALE GENOMIC DNA]</scope>
    <source>
        <strain evidence="4 5">CBS 620.91</strain>
    </source>
</reference>
<dbReference type="EMBL" id="JAZGSY010000642">
    <property type="protein sequence ID" value="KAL1835479.1"/>
    <property type="molecule type" value="Genomic_DNA"/>
</dbReference>
<keyword evidence="1" id="KW-0853">WD repeat</keyword>
<proteinExistence type="predicted"/>
<evidence type="ECO:0000313" key="5">
    <source>
        <dbReference type="Proteomes" id="UP001583172"/>
    </source>
</evidence>
<dbReference type="Gene3D" id="2.130.10.10">
    <property type="entry name" value="YVTN repeat-like/Quinoprotein amine dehydrogenase"/>
    <property type="match status" value="1"/>
</dbReference>
<dbReference type="InterPro" id="IPR036322">
    <property type="entry name" value="WD40_repeat_dom_sf"/>
</dbReference>
<evidence type="ECO:0000256" key="1">
    <source>
        <dbReference type="ARBA" id="ARBA00022574"/>
    </source>
</evidence>
<feature type="compositionally biased region" description="Basic residues" evidence="3">
    <location>
        <begin position="102"/>
        <end position="119"/>
    </location>
</feature>
<evidence type="ECO:0000256" key="2">
    <source>
        <dbReference type="ARBA" id="ARBA00022737"/>
    </source>
</evidence>
<dbReference type="InterPro" id="IPR052254">
    <property type="entry name" value="CUL4-DDB1_E3_ligase_receptor"/>
</dbReference>
<feature type="region of interest" description="Disordered" evidence="3">
    <location>
        <begin position="227"/>
        <end position="264"/>
    </location>
</feature>
<gene>
    <name evidence="4" type="ORF">VTJ49DRAFT_6638</name>
</gene>
<dbReference type="SUPFAM" id="SSF50978">
    <property type="entry name" value="WD40 repeat-like"/>
    <property type="match status" value="1"/>
</dbReference>
<dbReference type="PANTHER" id="PTHR44472:SF1">
    <property type="entry name" value="DDB1 AND CUL4 ASSOCIATED FACTOR 4"/>
    <property type="match status" value="1"/>
</dbReference>
<protein>
    <submittedName>
        <fullName evidence="4">Uncharacterized protein</fullName>
    </submittedName>
</protein>
<feature type="region of interest" description="Disordered" evidence="3">
    <location>
        <begin position="88"/>
        <end position="120"/>
    </location>
</feature>
<accession>A0ABR3V193</accession>
<dbReference type="PANTHER" id="PTHR44472">
    <property type="entry name" value="DDB1- AND CUL4-ASSOCIATED FACTOR 4-RELATED"/>
    <property type="match status" value="1"/>
</dbReference>
<dbReference type="Proteomes" id="UP001583172">
    <property type="component" value="Unassembled WGS sequence"/>
</dbReference>
<name>A0ABR3V193_HUMIN</name>
<dbReference type="InterPro" id="IPR015943">
    <property type="entry name" value="WD40/YVTN_repeat-like_dom_sf"/>
</dbReference>
<keyword evidence="5" id="KW-1185">Reference proteome</keyword>
<sequence length="386" mass="41434">MLLARQGAGGVSIGHFHPHIKEGTLEWALPGGIDNVQIHEAKLTGDRTFAGAIHTLRSAPADSPLLCVVGTDRGILQLRPDSNSALTWLTPPPPPPGWQKQQHQHPSHWKSKGGKRHHQNSFSSVLSASPYWHHGTVLSLDFSPENPSSLLFAGTRSGRVALLDLRVPAHQQWKMPQEDGSAENYGTLSITHASSAAHVRCVGPHDVLVAGPRNAMAVYDVRWLKPRHHHHHHQQQQGGPKKANNGFKPGWNPNPSTLGRRGGDNPNATAPILTFHAYRNQAHIHIGLDLLTSPGYGPSYSCGDNPGHGRGGIGIVAAAHDDGTVGLYSLTDGTRLAGGAVDRFRSPGAETGAVVRKLAWRTLPGDVHPSLFVAKGEGVGKFSFWA</sequence>
<keyword evidence="2" id="KW-0677">Repeat</keyword>
<organism evidence="4 5">
    <name type="scientific">Humicola insolens</name>
    <name type="common">Soft-rot fungus</name>
    <dbReference type="NCBI Taxonomy" id="85995"/>
    <lineage>
        <taxon>Eukaryota</taxon>
        <taxon>Fungi</taxon>
        <taxon>Dikarya</taxon>
        <taxon>Ascomycota</taxon>
        <taxon>Pezizomycotina</taxon>
        <taxon>Sordariomycetes</taxon>
        <taxon>Sordariomycetidae</taxon>
        <taxon>Sordariales</taxon>
        <taxon>Chaetomiaceae</taxon>
        <taxon>Mycothermus</taxon>
    </lineage>
</organism>
<comment type="caution">
    <text evidence="4">The sequence shown here is derived from an EMBL/GenBank/DDBJ whole genome shotgun (WGS) entry which is preliminary data.</text>
</comment>
<evidence type="ECO:0000256" key="3">
    <source>
        <dbReference type="SAM" id="MobiDB-lite"/>
    </source>
</evidence>
<evidence type="ECO:0000313" key="4">
    <source>
        <dbReference type="EMBL" id="KAL1835479.1"/>
    </source>
</evidence>